<name>A0ABP9I1M3_9ACTN</name>
<dbReference type="Proteomes" id="UP001501195">
    <property type="component" value="Unassembled WGS sequence"/>
</dbReference>
<evidence type="ECO:0000313" key="3">
    <source>
        <dbReference type="Proteomes" id="UP001501195"/>
    </source>
</evidence>
<evidence type="ECO:0000256" key="1">
    <source>
        <dbReference type="SAM" id="Phobius"/>
    </source>
</evidence>
<evidence type="ECO:0000313" key="2">
    <source>
        <dbReference type="EMBL" id="GAA4984498.1"/>
    </source>
</evidence>
<organism evidence="2 3">
    <name type="scientific">Kineococcus glutinatus</name>
    <dbReference type="NCBI Taxonomy" id="1070872"/>
    <lineage>
        <taxon>Bacteria</taxon>
        <taxon>Bacillati</taxon>
        <taxon>Actinomycetota</taxon>
        <taxon>Actinomycetes</taxon>
        <taxon>Kineosporiales</taxon>
        <taxon>Kineosporiaceae</taxon>
        <taxon>Kineococcus</taxon>
    </lineage>
</organism>
<feature type="transmembrane region" description="Helical" evidence="1">
    <location>
        <begin position="82"/>
        <end position="104"/>
    </location>
</feature>
<keyword evidence="1" id="KW-0812">Transmembrane</keyword>
<keyword evidence="1" id="KW-0472">Membrane</keyword>
<accession>A0ABP9I1M3</accession>
<dbReference type="EMBL" id="BAABIL010000381">
    <property type="protein sequence ID" value="GAA4984498.1"/>
    <property type="molecule type" value="Genomic_DNA"/>
</dbReference>
<keyword evidence="1" id="KW-1133">Transmembrane helix</keyword>
<comment type="caution">
    <text evidence="2">The sequence shown here is derived from an EMBL/GenBank/DDBJ whole genome shotgun (WGS) entry which is preliminary data.</text>
</comment>
<dbReference type="RefSeq" id="WP_345712873.1">
    <property type="nucleotide sequence ID" value="NZ_BAABIL010000381.1"/>
</dbReference>
<feature type="transmembrane region" description="Helical" evidence="1">
    <location>
        <begin position="52"/>
        <end position="70"/>
    </location>
</feature>
<sequence>MDAREAQQALEQVAHRRQQAIDAGTAPWSARAVWSICSSALALGVLTDADMIWLWVVLMFMGVGAAWQRGVRLKATRASGRWQAALVATFVAAAAADVLVQAVVRGLQWPLPNTIGAIGAVLVVVSLARPVQARMAASLRP</sequence>
<keyword evidence="3" id="KW-1185">Reference proteome</keyword>
<proteinExistence type="predicted"/>
<protein>
    <submittedName>
        <fullName evidence="2">Uncharacterized protein</fullName>
    </submittedName>
</protein>
<reference evidence="3" key="1">
    <citation type="journal article" date="2019" name="Int. J. Syst. Evol. Microbiol.">
        <title>The Global Catalogue of Microorganisms (GCM) 10K type strain sequencing project: providing services to taxonomists for standard genome sequencing and annotation.</title>
        <authorList>
            <consortium name="The Broad Institute Genomics Platform"/>
            <consortium name="The Broad Institute Genome Sequencing Center for Infectious Disease"/>
            <person name="Wu L."/>
            <person name="Ma J."/>
        </authorList>
    </citation>
    <scope>NUCLEOTIDE SEQUENCE [LARGE SCALE GENOMIC DNA]</scope>
    <source>
        <strain evidence="3">JCM 18126</strain>
    </source>
</reference>
<gene>
    <name evidence="2" type="ORF">GCM10023225_24480</name>
</gene>
<feature type="transmembrane region" description="Helical" evidence="1">
    <location>
        <begin position="110"/>
        <end position="131"/>
    </location>
</feature>